<evidence type="ECO:0000256" key="1">
    <source>
        <dbReference type="SAM" id="MobiDB-lite"/>
    </source>
</evidence>
<keyword evidence="3" id="KW-1185">Reference proteome</keyword>
<proteinExistence type="predicted"/>
<name>A0A2G5BAT5_COERN</name>
<sequence>MSGAQPMSMPALMSMPQHYQSASMPAYQKLPMKPRKRVTFADPIAEYKVLPHEASSAPEHSEAELTRFSTRRHGSGRERRNSIMTFPDGSHPLSGEHSIYSNQGLATGLDMLVGSFPMQPPLPPRGSPGHKKRLSTSSMAASVEYEPGYVAEPRKSSTSRRHHERRKSDYNAHPTFSYNEKFSLSRAHLPING</sequence>
<evidence type="ECO:0000313" key="3">
    <source>
        <dbReference type="Proteomes" id="UP000242474"/>
    </source>
</evidence>
<protein>
    <submittedName>
        <fullName evidence="2">Uncharacterized protein</fullName>
    </submittedName>
</protein>
<dbReference type="EMBL" id="KZ303502">
    <property type="protein sequence ID" value="PIA16128.1"/>
    <property type="molecule type" value="Genomic_DNA"/>
</dbReference>
<reference evidence="2 3" key="1">
    <citation type="journal article" date="2015" name="Genome Biol. Evol.">
        <title>Phylogenomic analyses indicate that early fungi evolved digesting cell walls of algal ancestors of land plants.</title>
        <authorList>
            <person name="Chang Y."/>
            <person name="Wang S."/>
            <person name="Sekimoto S."/>
            <person name="Aerts A.L."/>
            <person name="Choi C."/>
            <person name="Clum A."/>
            <person name="LaButti K.M."/>
            <person name="Lindquist E.A."/>
            <person name="Yee Ngan C."/>
            <person name="Ohm R.A."/>
            <person name="Salamov A.A."/>
            <person name="Grigoriev I.V."/>
            <person name="Spatafora J.W."/>
            <person name="Berbee M.L."/>
        </authorList>
    </citation>
    <scope>NUCLEOTIDE SEQUENCE [LARGE SCALE GENOMIC DNA]</scope>
    <source>
        <strain evidence="2 3">NRRL 1564</strain>
    </source>
</reference>
<dbReference type="AlphaFoldDB" id="A0A2G5BAT5"/>
<dbReference type="Proteomes" id="UP000242474">
    <property type="component" value="Unassembled WGS sequence"/>
</dbReference>
<evidence type="ECO:0000313" key="2">
    <source>
        <dbReference type="EMBL" id="PIA16128.1"/>
    </source>
</evidence>
<dbReference type="OrthoDB" id="5586899at2759"/>
<accession>A0A2G5BAT5</accession>
<feature type="region of interest" description="Disordered" evidence="1">
    <location>
        <begin position="138"/>
        <end position="175"/>
    </location>
</feature>
<feature type="region of interest" description="Disordered" evidence="1">
    <location>
        <begin position="52"/>
        <end position="100"/>
    </location>
</feature>
<gene>
    <name evidence="2" type="ORF">COEREDRAFT_81564</name>
</gene>
<organism evidence="2 3">
    <name type="scientific">Coemansia reversa (strain ATCC 12441 / NRRL 1564)</name>
    <dbReference type="NCBI Taxonomy" id="763665"/>
    <lineage>
        <taxon>Eukaryota</taxon>
        <taxon>Fungi</taxon>
        <taxon>Fungi incertae sedis</taxon>
        <taxon>Zoopagomycota</taxon>
        <taxon>Kickxellomycotina</taxon>
        <taxon>Kickxellomycetes</taxon>
        <taxon>Kickxellales</taxon>
        <taxon>Kickxellaceae</taxon>
        <taxon>Coemansia</taxon>
    </lineage>
</organism>